<reference evidence="1" key="2">
    <citation type="journal article" date="2020" name="Nat. Commun.">
        <title>Large-scale genome sequencing of mycorrhizal fungi provides insights into the early evolution of symbiotic traits.</title>
        <authorList>
            <person name="Miyauchi S."/>
            <person name="Kiss E."/>
            <person name="Kuo A."/>
            <person name="Drula E."/>
            <person name="Kohler A."/>
            <person name="Sanchez-Garcia M."/>
            <person name="Morin E."/>
            <person name="Andreopoulos B."/>
            <person name="Barry K.W."/>
            <person name="Bonito G."/>
            <person name="Buee M."/>
            <person name="Carver A."/>
            <person name="Chen C."/>
            <person name="Cichocki N."/>
            <person name="Clum A."/>
            <person name="Culley D."/>
            <person name="Crous P.W."/>
            <person name="Fauchery L."/>
            <person name="Girlanda M."/>
            <person name="Hayes R.D."/>
            <person name="Keri Z."/>
            <person name="LaButti K."/>
            <person name="Lipzen A."/>
            <person name="Lombard V."/>
            <person name="Magnuson J."/>
            <person name="Maillard F."/>
            <person name="Murat C."/>
            <person name="Nolan M."/>
            <person name="Ohm R.A."/>
            <person name="Pangilinan J."/>
            <person name="Pereira M.F."/>
            <person name="Perotto S."/>
            <person name="Peter M."/>
            <person name="Pfister S."/>
            <person name="Riley R."/>
            <person name="Sitrit Y."/>
            <person name="Stielow J.B."/>
            <person name="Szollosi G."/>
            <person name="Zifcakova L."/>
            <person name="Stursova M."/>
            <person name="Spatafora J.W."/>
            <person name="Tedersoo L."/>
            <person name="Vaario L.M."/>
            <person name="Yamada A."/>
            <person name="Yan M."/>
            <person name="Wang P."/>
            <person name="Xu J."/>
            <person name="Bruns T."/>
            <person name="Baldrian P."/>
            <person name="Vilgalys R."/>
            <person name="Dunand C."/>
            <person name="Henrissat B."/>
            <person name="Grigoriev I.V."/>
            <person name="Hibbett D."/>
            <person name="Nagy L.G."/>
            <person name="Martin F.M."/>
        </authorList>
    </citation>
    <scope>NUCLEOTIDE SEQUENCE</scope>
    <source>
        <strain evidence="1">Prilba</strain>
    </source>
</reference>
<gene>
    <name evidence="1" type="ORF">DFH94DRAFT_759141</name>
</gene>
<dbReference type="AlphaFoldDB" id="A0A9P5MS02"/>
<dbReference type="Proteomes" id="UP000759537">
    <property type="component" value="Unassembled WGS sequence"/>
</dbReference>
<comment type="caution">
    <text evidence="1">The sequence shown here is derived from an EMBL/GenBank/DDBJ whole genome shotgun (WGS) entry which is preliminary data.</text>
</comment>
<evidence type="ECO:0000313" key="2">
    <source>
        <dbReference type="Proteomes" id="UP000759537"/>
    </source>
</evidence>
<dbReference type="EMBL" id="WHVB01000015">
    <property type="protein sequence ID" value="KAF8476420.1"/>
    <property type="molecule type" value="Genomic_DNA"/>
</dbReference>
<organism evidence="1 2">
    <name type="scientific">Russula ochroleuca</name>
    <dbReference type="NCBI Taxonomy" id="152965"/>
    <lineage>
        <taxon>Eukaryota</taxon>
        <taxon>Fungi</taxon>
        <taxon>Dikarya</taxon>
        <taxon>Basidiomycota</taxon>
        <taxon>Agaricomycotina</taxon>
        <taxon>Agaricomycetes</taxon>
        <taxon>Russulales</taxon>
        <taxon>Russulaceae</taxon>
        <taxon>Russula</taxon>
    </lineage>
</organism>
<reference evidence="1" key="1">
    <citation type="submission" date="2019-10" db="EMBL/GenBank/DDBJ databases">
        <authorList>
            <consortium name="DOE Joint Genome Institute"/>
            <person name="Kuo A."/>
            <person name="Miyauchi S."/>
            <person name="Kiss E."/>
            <person name="Drula E."/>
            <person name="Kohler A."/>
            <person name="Sanchez-Garcia M."/>
            <person name="Andreopoulos B."/>
            <person name="Barry K.W."/>
            <person name="Bonito G."/>
            <person name="Buee M."/>
            <person name="Carver A."/>
            <person name="Chen C."/>
            <person name="Cichocki N."/>
            <person name="Clum A."/>
            <person name="Culley D."/>
            <person name="Crous P.W."/>
            <person name="Fauchery L."/>
            <person name="Girlanda M."/>
            <person name="Hayes R."/>
            <person name="Keri Z."/>
            <person name="LaButti K."/>
            <person name="Lipzen A."/>
            <person name="Lombard V."/>
            <person name="Magnuson J."/>
            <person name="Maillard F."/>
            <person name="Morin E."/>
            <person name="Murat C."/>
            <person name="Nolan M."/>
            <person name="Ohm R."/>
            <person name="Pangilinan J."/>
            <person name="Pereira M."/>
            <person name="Perotto S."/>
            <person name="Peter M."/>
            <person name="Riley R."/>
            <person name="Sitrit Y."/>
            <person name="Stielow B."/>
            <person name="Szollosi G."/>
            <person name="Zifcakova L."/>
            <person name="Stursova M."/>
            <person name="Spatafora J.W."/>
            <person name="Tedersoo L."/>
            <person name="Vaario L.-M."/>
            <person name="Yamada A."/>
            <person name="Yan M."/>
            <person name="Wang P."/>
            <person name="Xu J."/>
            <person name="Bruns T."/>
            <person name="Baldrian P."/>
            <person name="Vilgalys R."/>
            <person name="Henrissat B."/>
            <person name="Grigoriev I.V."/>
            <person name="Hibbett D."/>
            <person name="Nagy L.G."/>
            <person name="Martin F.M."/>
        </authorList>
    </citation>
    <scope>NUCLEOTIDE SEQUENCE</scope>
    <source>
        <strain evidence="1">Prilba</strain>
    </source>
</reference>
<protein>
    <submittedName>
        <fullName evidence="1">Uncharacterized protein</fullName>
    </submittedName>
</protein>
<keyword evidence="2" id="KW-1185">Reference proteome</keyword>
<accession>A0A9P5MS02</accession>
<sequence length="166" mass="18305">MAALIWPYTGLVNLSTAVSDPTVLSTLAAVTVMAVIRVICAIPLAIIRNGPPPLANLPLDCTNRAADIPEPENWAWTETRSYPRERIHPTTTSRRWHQQGGQDHHRLSLQSPLCLPWPRSQLPGSVGETFPGFTTLSVFSHSFQTRICQHTYSLAAHIPIPLRAGN</sequence>
<proteinExistence type="predicted"/>
<name>A0A9P5MS02_9AGAM</name>
<evidence type="ECO:0000313" key="1">
    <source>
        <dbReference type="EMBL" id="KAF8476420.1"/>
    </source>
</evidence>